<feature type="transmembrane region" description="Helical" evidence="2">
    <location>
        <begin position="6"/>
        <end position="27"/>
    </location>
</feature>
<feature type="transmembrane region" description="Helical" evidence="2">
    <location>
        <begin position="207"/>
        <end position="228"/>
    </location>
</feature>
<accession>A0ABX6NHT6</accession>
<feature type="transmembrane region" description="Helical" evidence="2">
    <location>
        <begin position="347"/>
        <end position="365"/>
    </location>
</feature>
<evidence type="ECO:0000313" key="3">
    <source>
        <dbReference type="EMBL" id="QJT10203.1"/>
    </source>
</evidence>
<dbReference type="Pfam" id="PF10101">
    <property type="entry name" value="DUF2339"/>
    <property type="match status" value="1"/>
</dbReference>
<feature type="transmembrane region" description="Helical" evidence="2">
    <location>
        <begin position="324"/>
        <end position="341"/>
    </location>
</feature>
<feature type="transmembrane region" description="Helical" evidence="2">
    <location>
        <begin position="370"/>
        <end position="387"/>
    </location>
</feature>
<feature type="transmembrane region" description="Helical" evidence="2">
    <location>
        <begin position="793"/>
        <end position="815"/>
    </location>
</feature>
<feature type="transmembrane region" description="Helical" evidence="2">
    <location>
        <begin position="535"/>
        <end position="555"/>
    </location>
</feature>
<feature type="transmembrane region" description="Helical" evidence="2">
    <location>
        <begin position="567"/>
        <end position="589"/>
    </location>
</feature>
<keyword evidence="2" id="KW-0812">Transmembrane</keyword>
<feature type="transmembrane region" description="Helical" evidence="2">
    <location>
        <begin position="486"/>
        <end position="504"/>
    </location>
</feature>
<feature type="transmembrane region" description="Helical" evidence="2">
    <location>
        <begin position="917"/>
        <end position="935"/>
    </location>
</feature>
<dbReference type="RefSeq" id="WP_171267802.1">
    <property type="nucleotide sequence ID" value="NZ_CP039543.1"/>
</dbReference>
<feature type="region of interest" description="Disordered" evidence="1">
    <location>
        <begin position="94"/>
        <end position="162"/>
    </location>
</feature>
<feature type="transmembrane region" description="Helical" evidence="2">
    <location>
        <begin position="763"/>
        <end position="781"/>
    </location>
</feature>
<feature type="transmembrane region" description="Helical" evidence="2">
    <location>
        <begin position="510"/>
        <end position="528"/>
    </location>
</feature>
<dbReference type="PIRSF" id="PIRSF035905">
    <property type="entry name" value="UCP035905_mp"/>
    <property type="match status" value="1"/>
</dbReference>
<dbReference type="PANTHER" id="PTHR38434">
    <property type="entry name" value="BLL2549 PROTEIN"/>
    <property type="match status" value="1"/>
</dbReference>
<feature type="transmembrane region" description="Helical" evidence="2">
    <location>
        <begin position="893"/>
        <end position="912"/>
    </location>
</feature>
<proteinExistence type="predicted"/>
<feature type="transmembrane region" description="Helical" evidence="2">
    <location>
        <begin position="722"/>
        <end position="743"/>
    </location>
</feature>
<gene>
    <name evidence="3" type="ORF">E8L03_15255</name>
</gene>
<feature type="transmembrane region" description="Helical" evidence="2">
    <location>
        <begin position="947"/>
        <end position="965"/>
    </location>
</feature>
<feature type="transmembrane region" description="Helical" evidence="2">
    <location>
        <begin position="399"/>
        <end position="417"/>
    </location>
</feature>
<feature type="compositionally biased region" description="Low complexity" evidence="1">
    <location>
        <begin position="125"/>
        <end position="143"/>
    </location>
</feature>
<evidence type="ECO:0000256" key="2">
    <source>
        <dbReference type="SAM" id="Phobius"/>
    </source>
</evidence>
<dbReference type="Proteomes" id="UP000503251">
    <property type="component" value="Chromosome"/>
</dbReference>
<keyword evidence="2" id="KW-1133">Transmembrane helix</keyword>
<reference evidence="3 4" key="1">
    <citation type="submission" date="2019-04" db="EMBL/GenBank/DDBJ databases">
        <title>Isolation and culture of sulfate reducing bacteria from the cold seep of the South China Sea.</title>
        <authorList>
            <person name="Sun C."/>
            <person name="Liu R."/>
        </authorList>
    </citation>
    <scope>NUCLEOTIDE SEQUENCE [LARGE SCALE GENOMIC DNA]</scope>
    <source>
        <strain evidence="3 4">CS1</strain>
    </source>
</reference>
<feature type="transmembrane region" description="Helical" evidence="2">
    <location>
        <begin position="272"/>
        <end position="292"/>
    </location>
</feature>
<feature type="region of interest" description="Disordered" evidence="1">
    <location>
        <begin position="174"/>
        <end position="201"/>
    </location>
</feature>
<organism evidence="3 4">
    <name type="scientific">Oceanidesulfovibrio marinus</name>
    <dbReference type="NCBI Taxonomy" id="370038"/>
    <lineage>
        <taxon>Bacteria</taxon>
        <taxon>Pseudomonadati</taxon>
        <taxon>Thermodesulfobacteriota</taxon>
        <taxon>Desulfovibrionia</taxon>
        <taxon>Desulfovibrionales</taxon>
        <taxon>Desulfovibrionaceae</taxon>
        <taxon>Oceanidesulfovibrio</taxon>
    </lineage>
</organism>
<sequence length="984" mass="107535">MDIWAFIATCVALLLLACLIVPWVNWYRINKMTRQLQSLTERLERLAGRIEQGADIASATPEAEVTAVHEISGPAAKTPEPEPDAMPDAEAEPSFFEEATEPTAPSIPGEPREAEPLTDAEPETAEPVTAEPAPSESASPSAPITKDAPEPPSERISQPAASVDDVLDKLIVSKSTPSSQPGSPEHKPPQATAPKPERKRKDIEQQFGSRLFVWLGGIALALAGFFLVKYSIEQGLLSPTVRVVLGGVFGLCLLYAADMVRGKPNLADGVRISQALSGAGIAVLYVSLFAATTLYDLLPSYVGLVGMAAVTAGAVLLSLRFGLPIALLGLVGGFVTPLLIGSRHPQASVLFIYLFLVVLGMMAVVRRQRWWVLSIPTVIGALVWVLAWLVSEFTPSDSIWLGLFLIAVSATVVISSHRQYLEGDTDHPNWFRITSILNYLTMAGALGLMSLVADQADYGLMEWGLYGLIAIGGIVLAFLNQRLYGLVPWIAMAVNAAMLASWGAADGVAFAQTLGLFGALYVASGYILQSRSERPLIWTGLVVASSIGYYLLAYFELRNTWLFTDIPLFWGGLALVLFCLAVYALRNIIVEVPREHPQKPHLLALYAATCTAFLSIALSIELPREFLSVAFSAELCAIAWLYTRLEIKALRPIAGILAGVFGFLLLPQILLLVQLSAYSLVEVKLALQEGIPIVDWPAFQLGVPAVFFVLSAYLLRRRKDGVLVRIFELSAIALIGVMGYYLTRHVFHVASDVLFVKAGFFERGVITNILFAYGIACLWIAERYTRPAVTVGGIVLCCVAVFRICYFDCITYNPLWASQNVGAYPIVNALLLTYGLPILWTWRAMQYVPRGRWDTALYGFMLLLAFLLISLEVRQAYQGELLNGGPTGNAEVYAYSVAWLVFGIGLLLFGALRKARVLRFASLVVMILAVAKVFLYDASELEGLFRVFSFFGLGLSLLGLSWFYSKYVFGERDLLEGLRKKGDE</sequence>
<protein>
    <submittedName>
        <fullName evidence="3">DUF2339 domain-containing protein</fullName>
    </submittedName>
</protein>
<feature type="transmembrane region" description="Helical" evidence="2">
    <location>
        <begin position="655"/>
        <end position="678"/>
    </location>
</feature>
<feature type="transmembrane region" description="Helical" evidence="2">
    <location>
        <begin position="626"/>
        <end position="643"/>
    </location>
</feature>
<feature type="transmembrane region" description="Helical" evidence="2">
    <location>
        <begin position="240"/>
        <end position="260"/>
    </location>
</feature>
<evidence type="ECO:0000313" key="4">
    <source>
        <dbReference type="Proteomes" id="UP000503251"/>
    </source>
</evidence>
<feature type="transmembrane region" description="Helical" evidence="2">
    <location>
        <begin position="463"/>
        <end position="479"/>
    </location>
</feature>
<feature type="transmembrane region" description="Helical" evidence="2">
    <location>
        <begin position="821"/>
        <end position="843"/>
    </location>
</feature>
<feature type="transmembrane region" description="Helical" evidence="2">
    <location>
        <begin position="298"/>
        <end position="317"/>
    </location>
</feature>
<dbReference type="InterPro" id="IPR014600">
    <property type="entry name" value="UCP035905_mem"/>
</dbReference>
<dbReference type="InterPro" id="IPR019286">
    <property type="entry name" value="DUF2339_TM"/>
</dbReference>
<keyword evidence="2" id="KW-0472">Membrane</keyword>
<dbReference type="EMBL" id="CP039543">
    <property type="protein sequence ID" value="QJT10203.1"/>
    <property type="molecule type" value="Genomic_DNA"/>
</dbReference>
<name>A0ABX6NHT6_9BACT</name>
<dbReference type="PANTHER" id="PTHR38434:SF1">
    <property type="entry name" value="BLL2549 PROTEIN"/>
    <property type="match status" value="1"/>
</dbReference>
<feature type="transmembrane region" description="Helical" evidence="2">
    <location>
        <begin position="601"/>
        <end position="620"/>
    </location>
</feature>
<feature type="transmembrane region" description="Helical" evidence="2">
    <location>
        <begin position="698"/>
        <end position="715"/>
    </location>
</feature>
<feature type="transmembrane region" description="Helical" evidence="2">
    <location>
        <begin position="429"/>
        <end position="451"/>
    </location>
</feature>
<keyword evidence="4" id="KW-1185">Reference proteome</keyword>
<evidence type="ECO:0000256" key="1">
    <source>
        <dbReference type="SAM" id="MobiDB-lite"/>
    </source>
</evidence>
<feature type="transmembrane region" description="Helical" evidence="2">
    <location>
        <begin position="855"/>
        <end position="873"/>
    </location>
</feature>